<proteinExistence type="predicted"/>
<name>A0ABN3QH47_9ACTN</name>
<dbReference type="Proteomes" id="UP001501509">
    <property type="component" value="Unassembled WGS sequence"/>
</dbReference>
<dbReference type="EMBL" id="BAAATD010000013">
    <property type="protein sequence ID" value="GAA2626432.1"/>
    <property type="molecule type" value="Genomic_DNA"/>
</dbReference>
<feature type="region of interest" description="Disordered" evidence="1">
    <location>
        <begin position="1"/>
        <end position="25"/>
    </location>
</feature>
<reference evidence="2 3" key="1">
    <citation type="journal article" date="2019" name="Int. J. Syst. Evol. Microbiol.">
        <title>The Global Catalogue of Microorganisms (GCM) 10K type strain sequencing project: providing services to taxonomists for standard genome sequencing and annotation.</title>
        <authorList>
            <consortium name="The Broad Institute Genomics Platform"/>
            <consortium name="The Broad Institute Genome Sequencing Center for Infectious Disease"/>
            <person name="Wu L."/>
            <person name="Ma J."/>
        </authorList>
    </citation>
    <scope>NUCLEOTIDE SEQUENCE [LARGE SCALE GENOMIC DNA]</scope>
    <source>
        <strain evidence="2 3">JCM 6833</strain>
    </source>
</reference>
<keyword evidence="3" id="KW-1185">Reference proteome</keyword>
<accession>A0ABN3QH47</accession>
<gene>
    <name evidence="2" type="ORF">GCM10010411_74200</name>
</gene>
<evidence type="ECO:0000313" key="3">
    <source>
        <dbReference type="Proteomes" id="UP001501509"/>
    </source>
</evidence>
<evidence type="ECO:0000256" key="1">
    <source>
        <dbReference type="SAM" id="MobiDB-lite"/>
    </source>
</evidence>
<evidence type="ECO:0000313" key="2">
    <source>
        <dbReference type="EMBL" id="GAA2626432.1"/>
    </source>
</evidence>
<comment type="caution">
    <text evidence="2">The sequence shown here is derived from an EMBL/GenBank/DDBJ whole genome shotgun (WGS) entry which is preliminary data.</text>
</comment>
<sequence>MTGPADMSGTGDPGSRPTSDTESGRTLVVPVMRQDRVWVTAPGDHDVLVCGRTLRDIHAGVHAALVLLHAPAPPPLVQVRPQSPGLDELAKQQHRYQQALRVQAQKLRDDGVSWSDVAQACGVRITDAQAAVRGAVPGPSFKKVSENDDLVSGR</sequence>
<organism evidence="2 3">
    <name type="scientific">Actinomadura fulvescens</name>
    <dbReference type="NCBI Taxonomy" id="46160"/>
    <lineage>
        <taxon>Bacteria</taxon>
        <taxon>Bacillati</taxon>
        <taxon>Actinomycetota</taxon>
        <taxon>Actinomycetes</taxon>
        <taxon>Streptosporangiales</taxon>
        <taxon>Thermomonosporaceae</taxon>
        <taxon>Actinomadura</taxon>
    </lineage>
</organism>
<protein>
    <submittedName>
        <fullName evidence="2">Uncharacterized protein</fullName>
    </submittedName>
</protein>